<comment type="similarity">
    <text evidence="1">Belongs to the AHA1 family.</text>
</comment>
<accession>A0ABR9J514</accession>
<evidence type="ECO:0000256" key="1">
    <source>
        <dbReference type="ARBA" id="ARBA00006817"/>
    </source>
</evidence>
<proteinExistence type="inferred from homology"/>
<gene>
    <name evidence="3" type="ORF">H4W26_000441</name>
</gene>
<organism evidence="3 4">
    <name type="scientific">Nesterenkonia halotolerans</name>
    <dbReference type="NCBI Taxonomy" id="225325"/>
    <lineage>
        <taxon>Bacteria</taxon>
        <taxon>Bacillati</taxon>
        <taxon>Actinomycetota</taxon>
        <taxon>Actinomycetes</taxon>
        <taxon>Micrococcales</taxon>
        <taxon>Micrococcaceae</taxon>
        <taxon>Nesterenkonia</taxon>
    </lineage>
</organism>
<name>A0ABR9J514_9MICC</name>
<dbReference type="SUPFAM" id="SSF55961">
    <property type="entry name" value="Bet v1-like"/>
    <property type="match status" value="1"/>
</dbReference>
<dbReference type="Pfam" id="PF08327">
    <property type="entry name" value="AHSA1"/>
    <property type="match status" value="1"/>
</dbReference>
<dbReference type="Proteomes" id="UP000636579">
    <property type="component" value="Unassembled WGS sequence"/>
</dbReference>
<feature type="domain" description="Activator of Hsp90 ATPase homologue 1/2-like C-terminal" evidence="2">
    <location>
        <begin position="19"/>
        <end position="150"/>
    </location>
</feature>
<reference evidence="3 4" key="1">
    <citation type="submission" date="2020-10" db="EMBL/GenBank/DDBJ databases">
        <title>Sequencing the genomes of 1000 actinobacteria strains.</title>
        <authorList>
            <person name="Klenk H.-P."/>
        </authorList>
    </citation>
    <scope>NUCLEOTIDE SEQUENCE [LARGE SCALE GENOMIC DNA]</scope>
    <source>
        <strain evidence="3 4">DSM 15474</strain>
    </source>
</reference>
<protein>
    <submittedName>
        <fullName evidence="3">Uncharacterized protein YndB with AHSA1/START domain</fullName>
    </submittedName>
</protein>
<keyword evidence="4" id="KW-1185">Reference proteome</keyword>
<dbReference type="RefSeq" id="WP_192590546.1">
    <property type="nucleotide sequence ID" value="NZ_JADBEE010000001.1"/>
</dbReference>
<dbReference type="InterPro" id="IPR013538">
    <property type="entry name" value="ASHA1/2-like_C"/>
</dbReference>
<evidence type="ECO:0000313" key="4">
    <source>
        <dbReference type="Proteomes" id="UP000636579"/>
    </source>
</evidence>
<sequence length="151" mass="16777">MSPVTIVHDTVQVSRSIRIPVDKAWAAYQDTARRAEWAVPAGEQMVYSRDQLTRGGLTEYRCGTPGELKYHVRGEYLVVEPESLMVYTETVTAGDELLSSSLVTWEFRENLDGALVSITNQVTSFVGQEMIDGTRNGHSIALNQLATLLEN</sequence>
<evidence type="ECO:0000313" key="3">
    <source>
        <dbReference type="EMBL" id="MBE1513686.1"/>
    </source>
</evidence>
<dbReference type="Gene3D" id="3.30.530.20">
    <property type="match status" value="1"/>
</dbReference>
<dbReference type="InterPro" id="IPR023393">
    <property type="entry name" value="START-like_dom_sf"/>
</dbReference>
<evidence type="ECO:0000259" key="2">
    <source>
        <dbReference type="Pfam" id="PF08327"/>
    </source>
</evidence>
<dbReference type="EMBL" id="JADBEE010000001">
    <property type="protein sequence ID" value="MBE1513686.1"/>
    <property type="molecule type" value="Genomic_DNA"/>
</dbReference>
<comment type="caution">
    <text evidence="3">The sequence shown here is derived from an EMBL/GenBank/DDBJ whole genome shotgun (WGS) entry which is preliminary data.</text>
</comment>